<sequence>MSLLKLLREWIGLLLCELNDFWVKPEISSSVLVTSTVESGEERGIAVFLEIVIVACVSWEKGTVAYVFLLKGTEAYVFLVKGTEAYVFLEMETNVCLEMIYVEEICDILVMVILVHDLETGDGGEMVISGAQKVEISSEHEIYDEVTGIDILVLMVIFWNMVTSAWRPKRYFWENAFVEKKNV</sequence>
<accession>A0A6G1F7C8</accession>
<dbReference type="AlphaFoldDB" id="A0A6G1F7C8"/>
<reference evidence="1 2" key="1">
    <citation type="submission" date="2019-11" db="EMBL/GenBank/DDBJ databases">
        <title>Whole genome sequence of Oryza granulata.</title>
        <authorList>
            <person name="Li W."/>
        </authorList>
    </citation>
    <scope>NUCLEOTIDE SEQUENCE [LARGE SCALE GENOMIC DNA]</scope>
    <source>
        <strain evidence="2">cv. Menghai</strain>
        <tissue evidence="1">Leaf</tissue>
    </source>
</reference>
<gene>
    <name evidence="1" type="ORF">E2562_012080</name>
</gene>
<protein>
    <submittedName>
        <fullName evidence="1">Uncharacterized protein</fullName>
    </submittedName>
</protein>
<dbReference type="Proteomes" id="UP000479710">
    <property type="component" value="Unassembled WGS sequence"/>
</dbReference>
<dbReference type="EMBL" id="SPHZ02000001">
    <property type="protein sequence ID" value="KAF0932739.1"/>
    <property type="molecule type" value="Genomic_DNA"/>
</dbReference>
<keyword evidence="2" id="KW-1185">Reference proteome</keyword>
<organism evidence="1 2">
    <name type="scientific">Oryza meyeriana var. granulata</name>
    <dbReference type="NCBI Taxonomy" id="110450"/>
    <lineage>
        <taxon>Eukaryota</taxon>
        <taxon>Viridiplantae</taxon>
        <taxon>Streptophyta</taxon>
        <taxon>Embryophyta</taxon>
        <taxon>Tracheophyta</taxon>
        <taxon>Spermatophyta</taxon>
        <taxon>Magnoliopsida</taxon>
        <taxon>Liliopsida</taxon>
        <taxon>Poales</taxon>
        <taxon>Poaceae</taxon>
        <taxon>BOP clade</taxon>
        <taxon>Oryzoideae</taxon>
        <taxon>Oryzeae</taxon>
        <taxon>Oryzinae</taxon>
        <taxon>Oryza</taxon>
        <taxon>Oryza meyeriana</taxon>
    </lineage>
</organism>
<evidence type="ECO:0000313" key="1">
    <source>
        <dbReference type="EMBL" id="KAF0932739.1"/>
    </source>
</evidence>
<dbReference type="OrthoDB" id="10390029at2759"/>
<name>A0A6G1F7C8_9ORYZ</name>
<proteinExistence type="predicted"/>
<evidence type="ECO:0000313" key="2">
    <source>
        <dbReference type="Proteomes" id="UP000479710"/>
    </source>
</evidence>
<comment type="caution">
    <text evidence="1">The sequence shown here is derived from an EMBL/GenBank/DDBJ whole genome shotgun (WGS) entry which is preliminary data.</text>
</comment>